<comment type="subcellular location">
    <subcellularLocation>
        <location evidence="1">Cell membrane</location>
        <topology evidence="1">Multi-pass membrane protein</topology>
    </subcellularLocation>
</comment>
<dbReference type="CDD" id="cd00060">
    <property type="entry name" value="FHA"/>
    <property type="match status" value="1"/>
</dbReference>
<organism evidence="10 11">
    <name type="scientific">Microbacterium invictum</name>
    <dbReference type="NCBI Taxonomy" id="515415"/>
    <lineage>
        <taxon>Bacteria</taxon>
        <taxon>Bacillati</taxon>
        <taxon>Actinomycetota</taxon>
        <taxon>Actinomycetes</taxon>
        <taxon>Micrococcales</taxon>
        <taxon>Microbacteriaceae</taxon>
        <taxon>Microbacterium</taxon>
    </lineage>
</organism>
<feature type="compositionally biased region" description="Low complexity" evidence="7">
    <location>
        <begin position="250"/>
        <end position="263"/>
    </location>
</feature>
<evidence type="ECO:0000256" key="5">
    <source>
        <dbReference type="ARBA" id="ARBA00022989"/>
    </source>
</evidence>
<sequence length="418" mass="42467">MTGRPAELGRRVMAYVIDGAIAGILGGIVVSLLTAVSLATQGGFSPLLAIAGAYLALIAWFFVYTFMQGGAGSIGMRLLGLELAHIDGDALGFGRALGRNLVWAGGSVIIVGMFSPLFDQTAWHRGWHDQLSGAVMTDVRGVPGSYAPPAVPLAPPLPDLPAPQGAPGTQGAPGMQGAPGTSAPAPAGVAYAQPPAAPAHVISPQAAAPAASLPPSAAADSGFGAYPAAPAGYPAATANPASPGLSVVDPASPETPAATVVAPPRAPQPQPDGPIAFVPGVTSSRAPAQPEPRPVVPDEVPVDETRMSTGARAFATLVWDDGARHALYGRTLFGRNPTPETGAHVAPIRDETLSLSKTHFEVGPGDGSVWIVDRHSTNGVVIRRGAQTQAVTPGERATVYAGDILEIGDRRITIEVGR</sequence>
<keyword evidence="5 8" id="KW-1133">Transmembrane helix</keyword>
<feature type="domain" description="FHA" evidence="9">
    <location>
        <begin position="331"/>
        <end position="382"/>
    </location>
</feature>
<dbReference type="Pfam" id="PF00498">
    <property type="entry name" value="FHA"/>
    <property type="match status" value="1"/>
</dbReference>
<feature type="region of interest" description="Disordered" evidence="7">
    <location>
        <begin position="239"/>
        <end position="300"/>
    </location>
</feature>
<feature type="transmembrane region" description="Helical" evidence="8">
    <location>
        <begin position="44"/>
        <end position="67"/>
    </location>
</feature>
<evidence type="ECO:0000256" key="2">
    <source>
        <dbReference type="ARBA" id="ARBA00022475"/>
    </source>
</evidence>
<feature type="compositionally biased region" description="Low complexity" evidence="7">
    <location>
        <begin position="162"/>
        <end position="190"/>
    </location>
</feature>
<feature type="region of interest" description="Disordered" evidence="7">
    <location>
        <begin position="153"/>
        <end position="191"/>
    </location>
</feature>
<reference evidence="10 11" key="1">
    <citation type="submission" date="2020-08" db="EMBL/GenBank/DDBJ databases">
        <title>Sequencing the genomes of 1000 actinobacteria strains.</title>
        <authorList>
            <person name="Klenk H.-P."/>
        </authorList>
    </citation>
    <scope>NUCLEOTIDE SEQUENCE [LARGE SCALE GENOMIC DNA]</scope>
    <source>
        <strain evidence="10 11">DSM 19600</strain>
    </source>
</reference>
<evidence type="ECO:0000256" key="3">
    <source>
        <dbReference type="ARBA" id="ARBA00022553"/>
    </source>
</evidence>
<accession>A0AA40VN32</accession>
<dbReference type="SUPFAM" id="SSF49879">
    <property type="entry name" value="SMAD/FHA domain"/>
    <property type="match status" value="1"/>
</dbReference>
<dbReference type="EMBL" id="JACIFH010000001">
    <property type="protein sequence ID" value="MBB4140374.1"/>
    <property type="molecule type" value="Genomic_DNA"/>
</dbReference>
<keyword evidence="6 8" id="KW-0472">Membrane</keyword>
<keyword evidence="2" id="KW-1003">Cell membrane</keyword>
<dbReference type="InterPro" id="IPR000253">
    <property type="entry name" value="FHA_dom"/>
</dbReference>
<proteinExistence type="predicted"/>
<dbReference type="RefSeq" id="WP_183499907.1">
    <property type="nucleotide sequence ID" value="NZ_BAABCO010000004.1"/>
</dbReference>
<evidence type="ECO:0000313" key="10">
    <source>
        <dbReference type="EMBL" id="MBB4140374.1"/>
    </source>
</evidence>
<keyword evidence="4 8" id="KW-0812">Transmembrane</keyword>
<dbReference type="Gene3D" id="2.60.200.20">
    <property type="match status" value="1"/>
</dbReference>
<dbReference type="InterPro" id="IPR051791">
    <property type="entry name" value="Pra-immunoreactive"/>
</dbReference>
<comment type="caution">
    <text evidence="10">The sequence shown here is derived from an EMBL/GenBank/DDBJ whole genome shotgun (WGS) entry which is preliminary data.</text>
</comment>
<keyword evidence="3" id="KW-0597">Phosphoprotein</keyword>
<feature type="transmembrane region" description="Helical" evidence="8">
    <location>
        <begin position="12"/>
        <end position="38"/>
    </location>
</feature>
<dbReference type="AlphaFoldDB" id="A0AA40VN32"/>
<evidence type="ECO:0000256" key="7">
    <source>
        <dbReference type="SAM" id="MobiDB-lite"/>
    </source>
</evidence>
<protein>
    <submittedName>
        <fullName evidence="10">RDD family membrane protein YckC</fullName>
    </submittedName>
</protein>
<dbReference type="PROSITE" id="PS50006">
    <property type="entry name" value="FHA_DOMAIN"/>
    <property type="match status" value="1"/>
</dbReference>
<evidence type="ECO:0000256" key="6">
    <source>
        <dbReference type="ARBA" id="ARBA00023136"/>
    </source>
</evidence>
<evidence type="ECO:0000313" key="11">
    <source>
        <dbReference type="Proteomes" id="UP000549113"/>
    </source>
</evidence>
<dbReference type="PANTHER" id="PTHR36115">
    <property type="entry name" value="PROLINE-RICH ANTIGEN HOMOLOG-RELATED"/>
    <property type="match status" value="1"/>
</dbReference>
<evidence type="ECO:0000256" key="8">
    <source>
        <dbReference type="SAM" id="Phobius"/>
    </source>
</evidence>
<dbReference type="Pfam" id="PF06271">
    <property type="entry name" value="RDD"/>
    <property type="match status" value="1"/>
</dbReference>
<dbReference type="InterPro" id="IPR008984">
    <property type="entry name" value="SMAD_FHA_dom_sf"/>
</dbReference>
<evidence type="ECO:0000256" key="4">
    <source>
        <dbReference type="ARBA" id="ARBA00022692"/>
    </source>
</evidence>
<gene>
    <name evidence="10" type="ORF">BKA10_002168</name>
</gene>
<feature type="transmembrane region" description="Helical" evidence="8">
    <location>
        <begin position="101"/>
        <end position="118"/>
    </location>
</feature>
<dbReference type="GO" id="GO:0005886">
    <property type="term" value="C:plasma membrane"/>
    <property type="evidence" value="ECO:0007669"/>
    <property type="project" value="UniProtKB-SubCell"/>
</dbReference>
<dbReference type="PANTHER" id="PTHR36115:SF4">
    <property type="entry name" value="MEMBRANE PROTEIN"/>
    <property type="match status" value="1"/>
</dbReference>
<name>A0AA40VN32_9MICO</name>
<evidence type="ECO:0000256" key="1">
    <source>
        <dbReference type="ARBA" id="ARBA00004651"/>
    </source>
</evidence>
<keyword evidence="11" id="KW-1185">Reference proteome</keyword>
<evidence type="ECO:0000259" key="9">
    <source>
        <dbReference type="PROSITE" id="PS50006"/>
    </source>
</evidence>
<dbReference type="Proteomes" id="UP000549113">
    <property type="component" value="Unassembled WGS sequence"/>
</dbReference>
<dbReference type="InterPro" id="IPR010432">
    <property type="entry name" value="RDD"/>
</dbReference>